<reference evidence="1" key="1">
    <citation type="submission" date="2021-06" db="EMBL/GenBank/DDBJ databases">
        <authorList>
            <consortium name="DOE Joint Genome Institute"/>
            <person name="Mondo S.J."/>
            <person name="Amses K.R."/>
            <person name="Simmons D.R."/>
            <person name="Longcore J.E."/>
            <person name="Seto K."/>
            <person name="Alves G.H."/>
            <person name="Bonds A.E."/>
            <person name="Quandt C.A."/>
            <person name="Davis W.J."/>
            <person name="Chang Y."/>
            <person name="Letcher P.M."/>
            <person name="Powell M.J."/>
            <person name="Kuo A."/>
            <person name="Labutti K."/>
            <person name="Pangilinan J."/>
            <person name="Andreopoulos W."/>
            <person name="Tritt A."/>
            <person name="Riley R."/>
            <person name="Hundley H."/>
            <person name="Johnson J."/>
            <person name="Lipzen A."/>
            <person name="Barry K."/>
            <person name="Berbee M.L."/>
            <person name="Buchler N.E."/>
            <person name="Grigoriev I.V."/>
            <person name="Spatafora J.W."/>
            <person name="Stajich J.E."/>
            <person name="James T.Y."/>
        </authorList>
    </citation>
    <scope>NUCLEOTIDE SEQUENCE</scope>
    <source>
        <strain evidence="1">AG</strain>
    </source>
</reference>
<dbReference type="InterPro" id="IPR036561">
    <property type="entry name" value="MAM33_sf"/>
</dbReference>
<gene>
    <name evidence="1" type="ORF">K450DRAFT_217069</name>
</gene>
<dbReference type="PANTHER" id="PTHR10826">
    <property type="entry name" value="COMPLEMENT COMPONENT 1"/>
    <property type="match status" value="1"/>
</dbReference>
<dbReference type="Proteomes" id="UP001206595">
    <property type="component" value="Unassembled WGS sequence"/>
</dbReference>
<protein>
    <submittedName>
        <fullName evidence="1">Uncharacterized protein</fullName>
    </submittedName>
</protein>
<dbReference type="EMBL" id="MU620892">
    <property type="protein sequence ID" value="KAI8584601.1"/>
    <property type="molecule type" value="Genomic_DNA"/>
</dbReference>
<dbReference type="Pfam" id="PF02330">
    <property type="entry name" value="MAM33"/>
    <property type="match status" value="1"/>
</dbReference>
<accession>A0AAD5EIQ8</accession>
<reference evidence="1" key="2">
    <citation type="journal article" date="2022" name="Proc. Natl. Acad. Sci. U.S.A.">
        <title>Diploid-dominant life cycles characterize the early evolution of Fungi.</title>
        <authorList>
            <person name="Amses K.R."/>
            <person name="Simmons D.R."/>
            <person name="Longcore J.E."/>
            <person name="Mondo S.J."/>
            <person name="Seto K."/>
            <person name="Jeronimo G.H."/>
            <person name="Bonds A.E."/>
            <person name="Quandt C.A."/>
            <person name="Davis W.J."/>
            <person name="Chang Y."/>
            <person name="Federici B.A."/>
            <person name="Kuo A."/>
            <person name="LaButti K."/>
            <person name="Pangilinan J."/>
            <person name="Andreopoulos W."/>
            <person name="Tritt A."/>
            <person name="Riley R."/>
            <person name="Hundley H."/>
            <person name="Johnson J."/>
            <person name="Lipzen A."/>
            <person name="Barry K."/>
            <person name="Lang B.F."/>
            <person name="Cuomo C.A."/>
            <person name="Buchler N.E."/>
            <person name="Grigoriev I.V."/>
            <person name="Spatafora J.W."/>
            <person name="Stajich J.E."/>
            <person name="James T.Y."/>
        </authorList>
    </citation>
    <scope>NUCLEOTIDE SEQUENCE</scope>
    <source>
        <strain evidence="1">AG</strain>
    </source>
</reference>
<dbReference type="PANTHER" id="PTHR10826:SF1">
    <property type="entry name" value="COMPLEMENT COMPONENT 1 Q SUBCOMPONENT-BINDING PROTEIN, MITOCHONDRIAL"/>
    <property type="match status" value="1"/>
</dbReference>
<sequence>MSGRFLSKCVKQLGGVKHFTSVHARVPRKVNAVASVSRVPLYIQSRTLTSTMPLWSQGMVDSDITHALDEELSYQKPEDPTEDLKPLQEFLSKSKFELKDKEGSDEITLSKKDGDEEITVIFSLSSMLTEETSLDDIIISGNGNQQMEELDMDESELMSTAVRIAVTKKDKGTLAFDVVAKEDSIAIINVDYHENRSYVLPESAYQYRRGRRSYLSPNYLALDVGIQDSFQNYLAEKVLDTELLQFICDYTQLKRRREYNLWLKNRNSFEPLPSHLLWQT</sequence>
<keyword evidence="2" id="KW-1185">Reference proteome</keyword>
<dbReference type="GeneID" id="75910334"/>
<dbReference type="SUPFAM" id="SSF54529">
    <property type="entry name" value="Mitochondrial glycoprotein MAM33-like"/>
    <property type="match status" value="1"/>
</dbReference>
<dbReference type="GO" id="GO:0042256">
    <property type="term" value="P:cytosolic ribosome assembly"/>
    <property type="evidence" value="ECO:0007669"/>
    <property type="project" value="TreeGrafter"/>
</dbReference>
<dbReference type="InterPro" id="IPR003428">
    <property type="entry name" value="MAM33"/>
</dbReference>
<proteinExistence type="predicted"/>
<dbReference type="Gene3D" id="3.10.280.10">
    <property type="entry name" value="Mitochondrial glycoprotein"/>
    <property type="match status" value="1"/>
</dbReference>
<organism evidence="1 2">
    <name type="scientific">Umbelopsis ramanniana AG</name>
    <dbReference type="NCBI Taxonomy" id="1314678"/>
    <lineage>
        <taxon>Eukaryota</taxon>
        <taxon>Fungi</taxon>
        <taxon>Fungi incertae sedis</taxon>
        <taxon>Mucoromycota</taxon>
        <taxon>Mucoromycotina</taxon>
        <taxon>Umbelopsidomycetes</taxon>
        <taxon>Umbelopsidales</taxon>
        <taxon>Umbelopsidaceae</taxon>
        <taxon>Umbelopsis</taxon>
    </lineage>
</organism>
<dbReference type="RefSeq" id="XP_051449605.1">
    <property type="nucleotide sequence ID" value="XM_051584984.1"/>
</dbReference>
<dbReference type="GO" id="GO:0005759">
    <property type="term" value="C:mitochondrial matrix"/>
    <property type="evidence" value="ECO:0007669"/>
    <property type="project" value="InterPro"/>
</dbReference>
<evidence type="ECO:0000313" key="1">
    <source>
        <dbReference type="EMBL" id="KAI8584601.1"/>
    </source>
</evidence>
<name>A0AAD5EIQ8_UMBRA</name>
<dbReference type="AlphaFoldDB" id="A0AAD5EIQ8"/>
<comment type="caution">
    <text evidence="1">The sequence shown here is derived from an EMBL/GenBank/DDBJ whole genome shotgun (WGS) entry which is preliminary data.</text>
</comment>
<evidence type="ECO:0000313" key="2">
    <source>
        <dbReference type="Proteomes" id="UP001206595"/>
    </source>
</evidence>